<proteinExistence type="predicted"/>
<evidence type="ECO:0000313" key="2">
    <source>
        <dbReference type="Proteomes" id="UP001147747"/>
    </source>
</evidence>
<sequence length="116" mass="13852">MRLFQYAKQNPLPEPSKAPRRPMMSWLFFDDNQYRIWEHNFDFFLGEEDHRSRLFEATIVEQNVQWTTTIMCSMRARLTTSFLNDPHMAKFTGSSTFRFARVQSQPRLKPSKPSSK</sequence>
<comment type="caution">
    <text evidence="1">The sequence shown here is derived from an EMBL/GenBank/DDBJ whole genome shotgun (WGS) entry which is preliminary data.</text>
</comment>
<organism evidence="1 2">
    <name type="scientific">Penicillium cosmopolitanum</name>
    <dbReference type="NCBI Taxonomy" id="1131564"/>
    <lineage>
        <taxon>Eukaryota</taxon>
        <taxon>Fungi</taxon>
        <taxon>Dikarya</taxon>
        <taxon>Ascomycota</taxon>
        <taxon>Pezizomycotina</taxon>
        <taxon>Eurotiomycetes</taxon>
        <taxon>Eurotiomycetidae</taxon>
        <taxon>Eurotiales</taxon>
        <taxon>Aspergillaceae</taxon>
        <taxon>Penicillium</taxon>
    </lineage>
</organism>
<evidence type="ECO:0000313" key="1">
    <source>
        <dbReference type="EMBL" id="KAJ5404294.1"/>
    </source>
</evidence>
<dbReference type="EMBL" id="JAPZBU010000005">
    <property type="protein sequence ID" value="KAJ5404294.1"/>
    <property type="molecule type" value="Genomic_DNA"/>
</dbReference>
<keyword evidence="2" id="KW-1185">Reference proteome</keyword>
<gene>
    <name evidence="1" type="ORF">N7509_004165</name>
</gene>
<accession>A0A9X0BC58</accession>
<dbReference type="OrthoDB" id="4327238at2759"/>
<dbReference type="GeneID" id="81367782"/>
<dbReference type="Proteomes" id="UP001147747">
    <property type="component" value="Unassembled WGS sequence"/>
</dbReference>
<reference evidence="1" key="2">
    <citation type="journal article" date="2023" name="IMA Fungus">
        <title>Comparative genomic study of the Penicillium genus elucidates a diverse pangenome and 15 lateral gene transfer events.</title>
        <authorList>
            <person name="Petersen C."/>
            <person name="Sorensen T."/>
            <person name="Nielsen M.R."/>
            <person name="Sondergaard T.E."/>
            <person name="Sorensen J.L."/>
            <person name="Fitzpatrick D.A."/>
            <person name="Frisvad J.C."/>
            <person name="Nielsen K.L."/>
        </authorList>
    </citation>
    <scope>NUCLEOTIDE SEQUENCE</scope>
    <source>
        <strain evidence="1">IBT 29677</strain>
    </source>
</reference>
<reference evidence="1" key="1">
    <citation type="submission" date="2022-12" db="EMBL/GenBank/DDBJ databases">
        <authorList>
            <person name="Petersen C."/>
        </authorList>
    </citation>
    <scope>NUCLEOTIDE SEQUENCE</scope>
    <source>
        <strain evidence="1">IBT 29677</strain>
    </source>
</reference>
<name>A0A9X0BC58_9EURO</name>
<dbReference type="AlphaFoldDB" id="A0A9X0BC58"/>
<dbReference type="RefSeq" id="XP_056491536.1">
    <property type="nucleotide sequence ID" value="XM_056628802.1"/>
</dbReference>
<protein>
    <submittedName>
        <fullName evidence="1">Uncharacterized protein</fullName>
    </submittedName>
</protein>